<proteinExistence type="predicted"/>
<feature type="compositionally biased region" description="Basic residues" evidence="1">
    <location>
        <begin position="179"/>
        <end position="199"/>
    </location>
</feature>
<keyword evidence="3" id="KW-1185">Reference proteome</keyword>
<sequence length="667" mass="68375">MQFHVPPGHTHPHGGVSANRDASHGGGLTTSPGVPSASRFAVRVAAPQPPPPTTAAPSRVTVGAINGARGVSVSACASPAAPAAAPAAAPPPHPTGPSMGYGGGLVRISDLRRQGVSSVESGLRLATMNSAPRSRSDDAGGRLAEDTGPVQTRTRRRSPPPPPPAPSSARSTRDAPRRSPPRRSSRGGAARRGRGRRSSGSRESLTLTLRDDGELCEYRWYMARGRRCFVYDGRTYKGSSAHKMWEKVKAAAKEREGAQRPHTFAAAAGAALVAAPHRASTRARTAAAAHAAPAQRRASAAVRAAEAGATSNVAGLVPAHLPEEWQLLMVELGMSPEDSTPMASDVARRAAGAASRQPAVRAAAPRLGGLRTGRRGQPFEEVVEVTDSEEDTGDSNTGTSDGSSASSGERRETDGTTAPVAPLEWPATSYFSDDASSGWSSTSSVAPSPARRASEPATRTSPRPKRARQERSADTLQSSAASTTPARLCNYHGVQAVEHDGWVYPMEVYASQQQQQLQQEVRSAPARAATSSTAAAPSTSVTAATLGSRHDHPLCGVDDLPLGDLYSGAIAYPHTSLSPAPLMTAGLAVVCGGGAAVAARPVSAASASLARHHPPLAAVSACGGCSGGGDAASTFLGADGLLDGLSGDDVADLFVTGEEVGAVRYES</sequence>
<evidence type="ECO:0000256" key="1">
    <source>
        <dbReference type="SAM" id="MobiDB-lite"/>
    </source>
</evidence>
<feature type="compositionally biased region" description="Low complexity" evidence="1">
    <location>
        <begin position="343"/>
        <end position="369"/>
    </location>
</feature>
<dbReference type="EMBL" id="JAECZO010000074">
    <property type="protein sequence ID" value="KAK7196374.1"/>
    <property type="molecule type" value="Genomic_DNA"/>
</dbReference>
<feature type="compositionally biased region" description="Low complexity" evidence="1">
    <location>
        <begin position="435"/>
        <end position="461"/>
    </location>
</feature>
<feature type="region of interest" description="Disordered" evidence="1">
    <location>
        <begin position="82"/>
        <end position="102"/>
    </location>
</feature>
<dbReference type="Proteomes" id="UP001430356">
    <property type="component" value="Unassembled WGS sequence"/>
</dbReference>
<accession>A0AAW0ERN2</accession>
<feature type="compositionally biased region" description="Acidic residues" evidence="1">
    <location>
        <begin position="381"/>
        <end position="393"/>
    </location>
</feature>
<comment type="caution">
    <text evidence="2">The sequence shown here is derived from an EMBL/GenBank/DDBJ whole genome shotgun (WGS) entry which is preliminary data.</text>
</comment>
<protein>
    <recommendedName>
        <fullName evidence="4">AP2/ERF domain-containing protein</fullName>
    </recommendedName>
</protein>
<evidence type="ECO:0008006" key="4">
    <source>
        <dbReference type="Google" id="ProtNLM"/>
    </source>
</evidence>
<gene>
    <name evidence="2" type="ORF">NESM_000574200</name>
</gene>
<feature type="compositionally biased region" description="Basic and acidic residues" evidence="1">
    <location>
        <begin position="134"/>
        <end position="145"/>
    </location>
</feature>
<feature type="region of interest" description="Disordered" evidence="1">
    <location>
        <begin position="1"/>
        <end position="59"/>
    </location>
</feature>
<evidence type="ECO:0000313" key="3">
    <source>
        <dbReference type="Proteomes" id="UP001430356"/>
    </source>
</evidence>
<name>A0AAW0ERN2_9TRYP</name>
<dbReference type="AlphaFoldDB" id="A0AAW0ERN2"/>
<feature type="region of interest" description="Disordered" evidence="1">
    <location>
        <begin position="336"/>
        <end position="481"/>
    </location>
</feature>
<feature type="region of interest" description="Disordered" evidence="1">
    <location>
        <begin position="119"/>
        <end position="205"/>
    </location>
</feature>
<evidence type="ECO:0000313" key="2">
    <source>
        <dbReference type="EMBL" id="KAK7196374.1"/>
    </source>
</evidence>
<organism evidence="2 3">
    <name type="scientific">Novymonas esmeraldas</name>
    <dbReference type="NCBI Taxonomy" id="1808958"/>
    <lineage>
        <taxon>Eukaryota</taxon>
        <taxon>Discoba</taxon>
        <taxon>Euglenozoa</taxon>
        <taxon>Kinetoplastea</taxon>
        <taxon>Metakinetoplastina</taxon>
        <taxon>Trypanosomatida</taxon>
        <taxon>Trypanosomatidae</taxon>
        <taxon>Novymonas</taxon>
    </lineage>
</organism>
<feature type="compositionally biased region" description="Low complexity" evidence="1">
    <location>
        <begin position="394"/>
        <end position="407"/>
    </location>
</feature>
<reference evidence="2 3" key="1">
    <citation type="journal article" date="2021" name="MBio">
        <title>A New Model Trypanosomatid, Novymonas esmeraldas: Genomic Perception of Its 'Candidatus Pandoraea novymonadis' Endosymbiont.</title>
        <authorList>
            <person name="Zakharova A."/>
            <person name="Saura A."/>
            <person name="Butenko A."/>
            <person name="Podesvova L."/>
            <person name="Warmusova S."/>
            <person name="Kostygov A.Y."/>
            <person name="Nenarokova A."/>
            <person name="Lukes J."/>
            <person name="Opperdoes F.R."/>
            <person name="Yurchenko V."/>
        </authorList>
    </citation>
    <scope>NUCLEOTIDE SEQUENCE [LARGE SCALE GENOMIC DNA]</scope>
    <source>
        <strain evidence="2 3">E262AT.01</strain>
    </source>
</reference>